<protein>
    <recommendedName>
        <fullName evidence="3">t-SNARE coiled-coil homology domain-containing protein</fullName>
    </recommendedName>
</protein>
<sequence length="102" mass="11590">MPKTPTELERKVDQLDNDVHEIYSMLTTITDQQLAHDARFDSIDQRLDGHNSRLDSIDQRLDGHNTRLDSIDQRLDGHNTRLDTIDQKLDTVITILGGAPQG</sequence>
<gene>
    <name evidence="1" type="ORF">EXU48_04475</name>
</gene>
<dbReference type="Gene3D" id="1.20.5.110">
    <property type="match status" value="2"/>
</dbReference>
<evidence type="ECO:0000313" key="2">
    <source>
        <dbReference type="Proteomes" id="UP000504882"/>
    </source>
</evidence>
<name>A0ABY2E7C0_9MICO</name>
<proteinExistence type="predicted"/>
<dbReference type="RefSeq" id="WP_133106379.1">
    <property type="nucleotide sequence ID" value="NZ_SMNA01000002.1"/>
</dbReference>
<evidence type="ECO:0000313" key="1">
    <source>
        <dbReference type="EMBL" id="TDE97453.1"/>
    </source>
</evidence>
<organism evidence="1 2">
    <name type="scientific">Occultella glacieicola</name>
    <dbReference type="NCBI Taxonomy" id="2518684"/>
    <lineage>
        <taxon>Bacteria</taxon>
        <taxon>Bacillati</taxon>
        <taxon>Actinomycetota</taxon>
        <taxon>Actinomycetes</taxon>
        <taxon>Micrococcales</taxon>
        <taxon>Ruaniaceae</taxon>
        <taxon>Occultella</taxon>
    </lineage>
</organism>
<reference evidence="1 2" key="1">
    <citation type="submission" date="2019-03" db="EMBL/GenBank/DDBJ databases">
        <title>Genomic features of bacteria from cold environments.</title>
        <authorList>
            <person name="Shen L."/>
        </authorList>
    </citation>
    <scope>NUCLEOTIDE SEQUENCE [LARGE SCALE GENOMIC DNA]</scope>
    <source>
        <strain evidence="2">T3246-1</strain>
    </source>
</reference>
<dbReference type="EMBL" id="SMNA01000002">
    <property type="protein sequence ID" value="TDE97453.1"/>
    <property type="molecule type" value="Genomic_DNA"/>
</dbReference>
<comment type="caution">
    <text evidence="1">The sequence shown here is derived from an EMBL/GenBank/DDBJ whole genome shotgun (WGS) entry which is preliminary data.</text>
</comment>
<dbReference type="SUPFAM" id="SSF57997">
    <property type="entry name" value="Tropomyosin"/>
    <property type="match status" value="1"/>
</dbReference>
<evidence type="ECO:0008006" key="3">
    <source>
        <dbReference type="Google" id="ProtNLM"/>
    </source>
</evidence>
<keyword evidence="2" id="KW-1185">Reference proteome</keyword>
<accession>A0ABY2E7C0</accession>
<dbReference type="Proteomes" id="UP000504882">
    <property type="component" value="Unassembled WGS sequence"/>
</dbReference>